<dbReference type="InterPro" id="IPR050736">
    <property type="entry name" value="Sensor_HK_Regulatory"/>
</dbReference>
<feature type="compositionally biased region" description="Polar residues" evidence="7">
    <location>
        <begin position="1"/>
        <end position="12"/>
    </location>
</feature>
<feature type="region of interest" description="Disordered" evidence="7">
    <location>
        <begin position="1"/>
        <end position="25"/>
    </location>
</feature>
<feature type="compositionally biased region" description="Basic and acidic residues" evidence="7">
    <location>
        <begin position="238"/>
        <end position="252"/>
    </location>
</feature>
<dbReference type="InterPro" id="IPR003661">
    <property type="entry name" value="HisK_dim/P_dom"/>
</dbReference>
<dbReference type="InterPro" id="IPR003594">
    <property type="entry name" value="HATPase_dom"/>
</dbReference>
<keyword evidence="4" id="KW-0808">Transferase</keyword>
<dbReference type="Gene3D" id="3.30.565.10">
    <property type="entry name" value="Histidine kinase-like ATPase, C-terminal domain"/>
    <property type="match status" value="1"/>
</dbReference>
<dbReference type="AlphaFoldDB" id="A0A418NVZ3"/>
<dbReference type="OrthoDB" id="7933832at2"/>
<comment type="catalytic activity">
    <reaction evidence="1">
        <text>ATP + protein L-histidine = ADP + protein N-phospho-L-histidine.</text>
        <dbReference type="EC" id="2.7.13.3"/>
    </reaction>
</comment>
<dbReference type="GO" id="GO:0000155">
    <property type="term" value="F:phosphorelay sensor kinase activity"/>
    <property type="evidence" value="ECO:0007669"/>
    <property type="project" value="InterPro"/>
</dbReference>
<feature type="domain" description="Histidine kinase" evidence="8">
    <location>
        <begin position="259"/>
        <end position="475"/>
    </location>
</feature>
<dbReference type="SUPFAM" id="SSF55874">
    <property type="entry name" value="ATPase domain of HSP90 chaperone/DNA topoisomerase II/histidine kinase"/>
    <property type="match status" value="1"/>
</dbReference>
<dbReference type="InterPro" id="IPR036097">
    <property type="entry name" value="HisK_dim/P_sf"/>
</dbReference>
<reference evidence="9 10" key="1">
    <citation type="submission" date="2018-08" db="EMBL/GenBank/DDBJ databases">
        <title>Erythrobacter zhengii sp.nov., a bacterium isolated from deep-sea sediment.</title>
        <authorList>
            <person name="Fang C."/>
            <person name="Wu Y.-H."/>
            <person name="Sun C."/>
            <person name="Wang H."/>
            <person name="Cheng H."/>
            <person name="Meng F.-X."/>
            <person name="Wang C.-S."/>
            <person name="Xu X.-W."/>
        </authorList>
    </citation>
    <scope>NUCLEOTIDE SEQUENCE [LARGE SCALE GENOMIC DNA]</scope>
    <source>
        <strain evidence="9 10">V18</strain>
    </source>
</reference>
<dbReference type="InterPro" id="IPR036890">
    <property type="entry name" value="HATPase_C_sf"/>
</dbReference>
<proteinExistence type="predicted"/>
<evidence type="ECO:0000256" key="3">
    <source>
        <dbReference type="ARBA" id="ARBA00022553"/>
    </source>
</evidence>
<dbReference type="PANTHER" id="PTHR43711">
    <property type="entry name" value="TWO-COMPONENT HISTIDINE KINASE"/>
    <property type="match status" value="1"/>
</dbReference>
<dbReference type="Pfam" id="PF02518">
    <property type="entry name" value="HATPase_c"/>
    <property type="match status" value="1"/>
</dbReference>
<dbReference type="InterPro" id="IPR005467">
    <property type="entry name" value="His_kinase_dom"/>
</dbReference>
<dbReference type="SUPFAM" id="SSF47384">
    <property type="entry name" value="Homodimeric domain of signal transducing histidine kinase"/>
    <property type="match status" value="1"/>
</dbReference>
<evidence type="ECO:0000256" key="7">
    <source>
        <dbReference type="SAM" id="MobiDB-lite"/>
    </source>
</evidence>
<evidence type="ECO:0000313" key="10">
    <source>
        <dbReference type="Proteomes" id="UP000286576"/>
    </source>
</evidence>
<dbReference type="EC" id="2.7.13.3" evidence="2"/>
<evidence type="ECO:0000256" key="2">
    <source>
        <dbReference type="ARBA" id="ARBA00012438"/>
    </source>
</evidence>
<dbReference type="PRINTS" id="PR00344">
    <property type="entry name" value="BCTRLSENSOR"/>
</dbReference>
<evidence type="ECO:0000256" key="5">
    <source>
        <dbReference type="ARBA" id="ARBA00022777"/>
    </source>
</evidence>
<evidence type="ECO:0000256" key="6">
    <source>
        <dbReference type="ARBA" id="ARBA00023012"/>
    </source>
</evidence>
<protein>
    <recommendedName>
        <fullName evidence="2">histidine kinase</fullName>
        <ecNumber evidence="2">2.7.13.3</ecNumber>
    </recommendedName>
</protein>
<comment type="caution">
    <text evidence="9">The sequence shown here is derived from an EMBL/GenBank/DDBJ whole genome shotgun (WGS) entry which is preliminary data.</text>
</comment>
<evidence type="ECO:0000259" key="8">
    <source>
        <dbReference type="PROSITE" id="PS50109"/>
    </source>
</evidence>
<dbReference type="Gene3D" id="1.10.287.130">
    <property type="match status" value="1"/>
</dbReference>
<gene>
    <name evidence="9" type="ORF">D2V07_00385</name>
</gene>
<evidence type="ECO:0000256" key="4">
    <source>
        <dbReference type="ARBA" id="ARBA00022679"/>
    </source>
</evidence>
<dbReference type="Pfam" id="PF00512">
    <property type="entry name" value="HisKA"/>
    <property type="match status" value="1"/>
</dbReference>
<dbReference type="InterPro" id="IPR004358">
    <property type="entry name" value="Sig_transdc_His_kin-like_C"/>
</dbReference>
<organism evidence="9 10">
    <name type="scientific">Aurantiacibacter zhengii</name>
    <dbReference type="NCBI Taxonomy" id="2307003"/>
    <lineage>
        <taxon>Bacteria</taxon>
        <taxon>Pseudomonadati</taxon>
        <taxon>Pseudomonadota</taxon>
        <taxon>Alphaproteobacteria</taxon>
        <taxon>Sphingomonadales</taxon>
        <taxon>Erythrobacteraceae</taxon>
        <taxon>Aurantiacibacter</taxon>
    </lineage>
</organism>
<keyword evidence="5 9" id="KW-0418">Kinase</keyword>
<dbReference type="PROSITE" id="PS50109">
    <property type="entry name" value="HIS_KIN"/>
    <property type="match status" value="1"/>
</dbReference>
<dbReference type="EMBL" id="QXFL01000001">
    <property type="protein sequence ID" value="RIV88772.1"/>
    <property type="molecule type" value="Genomic_DNA"/>
</dbReference>
<sequence length="482" mass="52324">MPCAPTGQQSCWARQRRERRTEAVASPSPIIARGRTDAQDRLVEAEEPLAGFHLRAGGEFPGALVTPALIELVRKARVYGLRLARVIRAQDESEQVTAWVEVKPEGEGASIVIADWQAEPLRPLSQAAGTSDKLALVRHVAGLSARLGPSQELLSVDSDAHDLSDLAAQMREGIGETWTRFVSPSGGTHHKPLHWRLLDGASVDIPGSERRWNVHLVPLGKPQPGSAGFELYLAPQRAEPEKPKRPERDPERTSGIGRDIAPVLRQPVSRIIANAETIRTQLAGPLAEEYSNYAADIASAGEHLLALIDDLTTLELVEDEQFETAPDTIDLADVAQRAVGILGVRAAERGITLDAPKSADSVPAIGEFRRVLQVLLNLVGNAIRHSPEGGEIWIRTEQQGERARITVADQGEGLDENEQAKVFAKFERLGRSGDGGSGLGLYISRRLAQAMGGSLTVESAKGQGARFILELPSFEERRKEPR</sequence>
<dbReference type="Proteomes" id="UP000286576">
    <property type="component" value="Unassembled WGS sequence"/>
</dbReference>
<evidence type="ECO:0000256" key="1">
    <source>
        <dbReference type="ARBA" id="ARBA00000085"/>
    </source>
</evidence>
<keyword evidence="3" id="KW-0597">Phosphoprotein</keyword>
<feature type="region of interest" description="Disordered" evidence="7">
    <location>
        <begin position="235"/>
        <end position="255"/>
    </location>
</feature>
<accession>A0A418NVZ3</accession>
<name>A0A418NVZ3_9SPHN</name>
<evidence type="ECO:0000313" key="9">
    <source>
        <dbReference type="EMBL" id="RIV88772.1"/>
    </source>
</evidence>
<keyword evidence="10" id="KW-1185">Reference proteome</keyword>
<dbReference type="SMART" id="SM00387">
    <property type="entry name" value="HATPase_c"/>
    <property type="match status" value="1"/>
</dbReference>
<dbReference type="PANTHER" id="PTHR43711:SF26">
    <property type="entry name" value="SENSOR HISTIDINE KINASE RCSC"/>
    <property type="match status" value="1"/>
</dbReference>
<keyword evidence="6" id="KW-0902">Two-component regulatory system</keyword>